<keyword evidence="5" id="KW-1185">Reference proteome</keyword>
<evidence type="ECO:0000313" key="4">
    <source>
        <dbReference type="EMBL" id="PYI11128.1"/>
    </source>
</evidence>
<dbReference type="OrthoDB" id="4481344at2759"/>
<sequence length="980" mass="110807">MPLYTHYCSKCSYEGHMRHECHQYCKFCHQVLRPKHSCPQAYSNAPVCEACKRRGHKKSSCSEYGPECYRCHERGHKMRNCPQEQGLALDKSPASIAPSARVAAPVGVEPPLPLAEIKFPDLRGTTSTLVEFLLSDKPMDVRFDCIPYRTVIKDVGGPATFVEMVYGTIEPLVISLQQKVVKVEMLDDIRKKQTMGPDPWHRGNGGYLDYITDTRSPSYWRAYVGQSEKLRRRITEHITAIRKGSVDNLHYYMIKEGASHRSANFIRLWTIPFPGETERATKRVFNNVLEKVMCHAFQSLPARTLEQVFGPLSTGRYSGVGLNVVSPLLQGKELAPSIRGQYVCLLEDSPDLEIRKWPTFRKGITSEKIRQSQKIVQPSSRPWMSPDEHHAAFWDAIRTSGGLEKSHVLQPGDGIWGIQEEPLINATSWFESISSKILNQNKLALTDLQPPFGNLEAPVGIMLDYAPSHAYEDGRANLPWGLQESGFTESNSFIWAFNLQKFAHIPGTFQVAPICVFDEEMLSKHTRQLIVGSRMRVILLCGHNAERVGMPANISFREITLKLYEFEYQAWLDIRNPEASKIDITRMFIRSPALCSGLWSSKAEEACKLSTLFRFVSDITGVKIVPGFYESALSVALIIRNWDDENNGRIEKVAPANLEPLLQAWLADKGFTDEEHIYRLEKAAGGSLRYGLLVLSLVLPRRKGPCGHRRIPASAIRRRGTIDNGILTEVRSLLLELHPKSPVIEEDDVGDHVVDEVALCGFMDEESSDREASENEQDPTQKLASKKRIRNFKNRLNLALGCWYQGRERAPGQYSVDIQHTKIYINSTRKNHRGGFWIKAEMSPAGVRNPNVWAQDVRDEDSGARLAFRVSIREVDGQETFIQYATHKSWQSCCKANILVDELNGDELPEICARPRRFIDIDHRNVNILAAYPMLKDFIGGAYTDDHGKVITRVSGRPKSAKRPRGVVEPRSNGKRGKIE</sequence>
<evidence type="ECO:0000259" key="3">
    <source>
        <dbReference type="PROSITE" id="PS50158"/>
    </source>
</evidence>
<keyword evidence="1" id="KW-0863">Zinc-finger</keyword>
<dbReference type="GO" id="GO:0003676">
    <property type="term" value="F:nucleic acid binding"/>
    <property type="evidence" value="ECO:0007669"/>
    <property type="project" value="InterPro"/>
</dbReference>
<dbReference type="InterPro" id="IPR001878">
    <property type="entry name" value="Znf_CCHC"/>
</dbReference>
<dbReference type="EMBL" id="KZ826319">
    <property type="protein sequence ID" value="PYI11128.1"/>
    <property type="molecule type" value="Genomic_DNA"/>
</dbReference>
<keyword evidence="1" id="KW-0479">Metal-binding</keyword>
<proteinExistence type="predicted"/>
<reference evidence="4 5" key="1">
    <citation type="submission" date="2018-02" db="EMBL/GenBank/DDBJ databases">
        <title>The genomes of Aspergillus section Nigri reveals drivers in fungal speciation.</title>
        <authorList>
            <consortium name="DOE Joint Genome Institute"/>
            <person name="Vesth T.C."/>
            <person name="Nybo J."/>
            <person name="Theobald S."/>
            <person name="Brandl J."/>
            <person name="Frisvad J.C."/>
            <person name="Nielsen K.F."/>
            <person name="Lyhne E.K."/>
            <person name="Kogle M.E."/>
            <person name="Kuo A."/>
            <person name="Riley R."/>
            <person name="Clum A."/>
            <person name="Nolan M."/>
            <person name="Lipzen A."/>
            <person name="Salamov A."/>
            <person name="Henrissat B."/>
            <person name="Wiebenga A."/>
            <person name="De vries R.P."/>
            <person name="Grigoriev I.V."/>
            <person name="Mortensen U.H."/>
            <person name="Andersen M.R."/>
            <person name="Baker S.E."/>
        </authorList>
    </citation>
    <scope>NUCLEOTIDE SEQUENCE [LARGE SCALE GENOMIC DNA]</scope>
    <source>
        <strain evidence="4 5">CBS 121057</strain>
    </source>
</reference>
<feature type="domain" description="CCHC-type" evidence="3">
    <location>
        <begin position="68"/>
        <end position="83"/>
    </location>
</feature>
<protein>
    <recommendedName>
        <fullName evidence="3">CCHC-type domain-containing protein</fullName>
    </recommendedName>
</protein>
<dbReference type="Proteomes" id="UP000248423">
    <property type="component" value="Unassembled WGS sequence"/>
</dbReference>
<feature type="region of interest" description="Disordered" evidence="2">
    <location>
        <begin position="766"/>
        <end position="786"/>
    </location>
</feature>
<keyword evidence="1" id="KW-0862">Zinc</keyword>
<evidence type="ECO:0000256" key="2">
    <source>
        <dbReference type="SAM" id="MobiDB-lite"/>
    </source>
</evidence>
<feature type="region of interest" description="Disordered" evidence="2">
    <location>
        <begin position="955"/>
        <end position="980"/>
    </location>
</feature>
<organism evidence="4 5">
    <name type="scientific">Aspergillus sclerotiicarbonarius (strain CBS 121057 / IBT 28362)</name>
    <dbReference type="NCBI Taxonomy" id="1448318"/>
    <lineage>
        <taxon>Eukaryota</taxon>
        <taxon>Fungi</taxon>
        <taxon>Dikarya</taxon>
        <taxon>Ascomycota</taxon>
        <taxon>Pezizomycotina</taxon>
        <taxon>Eurotiomycetes</taxon>
        <taxon>Eurotiomycetidae</taxon>
        <taxon>Eurotiales</taxon>
        <taxon>Aspergillaceae</taxon>
        <taxon>Aspergillus</taxon>
        <taxon>Aspergillus subgen. Circumdati</taxon>
    </lineage>
</organism>
<evidence type="ECO:0000313" key="5">
    <source>
        <dbReference type="Proteomes" id="UP000248423"/>
    </source>
</evidence>
<dbReference type="InterPro" id="IPR036875">
    <property type="entry name" value="Znf_CCHC_sf"/>
</dbReference>
<dbReference type="STRING" id="1448318.A0A319EU70"/>
<dbReference type="SMART" id="SM00343">
    <property type="entry name" value="ZnF_C2HC"/>
    <property type="match status" value="3"/>
</dbReference>
<dbReference type="GO" id="GO:0008270">
    <property type="term" value="F:zinc ion binding"/>
    <property type="evidence" value="ECO:0007669"/>
    <property type="project" value="UniProtKB-KW"/>
</dbReference>
<name>A0A319EU70_ASPSB</name>
<dbReference type="PROSITE" id="PS50158">
    <property type="entry name" value="ZF_CCHC"/>
    <property type="match status" value="1"/>
</dbReference>
<evidence type="ECO:0000256" key="1">
    <source>
        <dbReference type="PROSITE-ProRule" id="PRU00047"/>
    </source>
</evidence>
<gene>
    <name evidence="4" type="ORF">BO78DRAFT_448790</name>
</gene>
<dbReference type="SUPFAM" id="SSF57756">
    <property type="entry name" value="Retrovirus zinc finger-like domains"/>
    <property type="match status" value="1"/>
</dbReference>
<dbReference type="Gene3D" id="4.10.60.10">
    <property type="entry name" value="Zinc finger, CCHC-type"/>
    <property type="match status" value="1"/>
</dbReference>
<accession>A0A319EU70</accession>
<dbReference type="VEuPathDB" id="FungiDB:BO78DRAFT_448790"/>
<dbReference type="AlphaFoldDB" id="A0A319EU70"/>